<name>A0A2S4UKN1_9BASI</name>
<dbReference type="VEuPathDB" id="FungiDB:PSHT_03473"/>
<proteinExistence type="predicted"/>
<accession>A0A2S4UKN1</accession>
<evidence type="ECO:0000256" key="1">
    <source>
        <dbReference type="SAM" id="MobiDB-lite"/>
    </source>
</evidence>
<comment type="caution">
    <text evidence="2">The sequence shown here is derived from an EMBL/GenBank/DDBJ whole genome shotgun (WGS) entry which is preliminary data.</text>
</comment>
<dbReference type="AlphaFoldDB" id="A0A2S4UKN1"/>
<reference evidence="2" key="1">
    <citation type="submission" date="2017-12" db="EMBL/GenBank/DDBJ databases">
        <title>Gene loss provides genomic basis for host adaptation in cereal stripe rust fungi.</title>
        <authorList>
            <person name="Xia C."/>
        </authorList>
    </citation>
    <scope>NUCLEOTIDE SEQUENCE [LARGE SCALE GENOMIC DNA]</scope>
    <source>
        <strain evidence="2">93-210</strain>
    </source>
</reference>
<keyword evidence="3" id="KW-1185">Reference proteome</keyword>
<evidence type="ECO:0000313" key="3">
    <source>
        <dbReference type="Proteomes" id="UP000239156"/>
    </source>
</evidence>
<dbReference type="EMBL" id="PKSL01000246">
    <property type="protein sequence ID" value="POV97839.1"/>
    <property type="molecule type" value="Genomic_DNA"/>
</dbReference>
<feature type="compositionally biased region" description="Polar residues" evidence="1">
    <location>
        <begin position="36"/>
        <end position="57"/>
    </location>
</feature>
<protein>
    <submittedName>
        <fullName evidence="2">Uncharacterized protein</fullName>
    </submittedName>
</protein>
<dbReference type="VEuPathDB" id="FungiDB:PSTT_14815"/>
<dbReference type="Proteomes" id="UP000239156">
    <property type="component" value="Unassembled WGS sequence"/>
</dbReference>
<organism evidence="2 3">
    <name type="scientific">Puccinia striiformis</name>
    <dbReference type="NCBI Taxonomy" id="27350"/>
    <lineage>
        <taxon>Eukaryota</taxon>
        <taxon>Fungi</taxon>
        <taxon>Dikarya</taxon>
        <taxon>Basidiomycota</taxon>
        <taxon>Pucciniomycotina</taxon>
        <taxon>Pucciniomycetes</taxon>
        <taxon>Pucciniales</taxon>
        <taxon>Pucciniaceae</taxon>
        <taxon>Puccinia</taxon>
    </lineage>
</organism>
<feature type="non-terminal residue" evidence="2">
    <location>
        <position position="1"/>
    </location>
</feature>
<feature type="region of interest" description="Disordered" evidence="1">
    <location>
        <begin position="1"/>
        <end position="77"/>
    </location>
</feature>
<sequence>LQSKFNHPIDNRPSFIGNISRMTSPSSRKEIDPEINWNTPLVPNKQSPSSNAPNIGNENDEINSGAYENGTGRHEDRSYRIIKPNAGAISDSDASVSKNYNPDMIGNIIEFPTCLNSTISIEEAQKLYSNDIYSKQSAWDVGKLQITPVKTILVSSVGCLLLFTFR</sequence>
<evidence type="ECO:0000313" key="2">
    <source>
        <dbReference type="EMBL" id="POV97839.1"/>
    </source>
</evidence>
<gene>
    <name evidence="2" type="ORF">PSTT_14815</name>
</gene>